<feature type="region of interest" description="Disordered" evidence="7">
    <location>
        <begin position="1"/>
        <end position="67"/>
    </location>
</feature>
<sequence length="281" mass="31514">MFHKSDSDLKAISRSRHSRSPSPRRRRRSPSYDRSRSPYSRSPSYSRSRSRSRSFSRSRSPPRRRRSLSPPRIIVLVAKLTRNVTADHVKEIFSQFGTIKHVEFPFNERLNANMGKAYVEYETQEDADKAISYMDGGQLDGQRLECLMAPPRRRSPSLSPPPRRRSRNISPPVSYRRRGPPPPMRRGGVDRYYGSGRRQSRSRSPIRRVILEVEAEAMIASAAAVVARVAPLQAVAVVAVVAEASLPLDVVGVVASVDRRLEIEAEEGVNGSVLSVLTLGK</sequence>
<dbReference type="GO" id="GO:0000398">
    <property type="term" value="P:mRNA splicing, via spliceosome"/>
    <property type="evidence" value="ECO:0007669"/>
    <property type="project" value="TreeGrafter"/>
</dbReference>
<dbReference type="AlphaFoldDB" id="A0A8H7ES34"/>
<evidence type="ECO:0000259" key="8">
    <source>
        <dbReference type="PROSITE" id="PS50102"/>
    </source>
</evidence>
<accession>A0A8H7ES34</accession>
<gene>
    <name evidence="9" type="ORF">EC973_006751</name>
</gene>
<evidence type="ECO:0000256" key="2">
    <source>
        <dbReference type="ARBA" id="ARBA00022664"/>
    </source>
</evidence>
<dbReference type="Proteomes" id="UP000605846">
    <property type="component" value="Unassembled WGS sequence"/>
</dbReference>
<dbReference type="OrthoDB" id="252020at2759"/>
<dbReference type="InterPro" id="IPR035979">
    <property type="entry name" value="RBD_domain_sf"/>
</dbReference>
<dbReference type="PROSITE" id="PS50102">
    <property type="entry name" value="RRM"/>
    <property type="match status" value="1"/>
</dbReference>
<evidence type="ECO:0000256" key="1">
    <source>
        <dbReference type="ARBA" id="ARBA00004123"/>
    </source>
</evidence>
<dbReference type="CDD" id="cd12365">
    <property type="entry name" value="RRM_RNPS1"/>
    <property type="match status" value="1"/>
</dbReference>
<feature type="compositionally biased region" description="Low complexity" evidence="7">
    <location>
        <begin position="37"/>
        <end position="47"/>
    </location>
</feature>
<organism evidence="9 10">
    <name type="scientific">Apophysomyces ossiformis</name>
    <dbReference type="NCBI Taxonomy" id="679940"/>
    <lineage>
        <taxon>Eukaryota</taxon>
        <taxon>Fungi</taxon>
        <taxon>Fungi incertae sedis</taxon>
        <taxon>Mucoromycota</taxon>
        <taxon>Mucoromycotina</taxon>
        <taxon>Mucoromycetes</taxon>
        <taxon>Mucorales</taxon>
        <taxon>Mucorineae</taxon>
        <taxon>Mucoraceae</taxon>
        <taxon>Apophysomyces</taxon>
    </lineage>
</organism>
<feature type="region of interest" description="Disordered" evidence="7">
    <location>
        <begin position="147"/>
        <end position="200"/>
    </location>
</feature>
<keyword evidence="10" id="KW-1185">Reference proteome</keyword>
<evidence type="ECO:0000256" key="6">
    <source>
        <dbReference type="PROSITE-ProRule" id="PRU00176"/>
    </source>
</evidence>
<dbReference type="SMART" id="SM00360">
    <property type="entry name" value="RRM"/>
    <property type="match status" value="1"/>
</dbReference>
<dbReference type="GO" id="GO:0061574">
    <property type="term" value="C:ASAP complex"/>
    <property type="evidence" value="ECO:0007669"/>
    <property type="project" value="TreeGrafter"/>
</dbReference>
<dbReference type="GO" id="GO:0005654">
    <property type="term" value="C:nucleoplasm"/>
    <property type="evidence" value="ECO:0007669"/>
    <property type="project" value="TreeGrafter"/>
</dbReference>
<reference evidence="9" key="1">
    <citation type="submission" date="2020-01" db="EMBL/GenBank/DDBJ databases">
        <title>Genome Sequencing of Three Apophysomyces-Like Fungal Strains Confirms a Novel Fungal Genus in the Mucoromycota with divergent Burkholderia-like Endosymbiotic Bacteria.</title>
        <authorList>
            <person name="Stajich J.E."/>
            <person name="Macias A.M."/>
            <person name="Carter-House D."/>
            <person name="Lovett B."/>
            <person name="Kasson L.R."/>
            <person name="Berry K."/>
            <person name="Grigoriev I."/>
            <person name="Chang Y."/>
            <person name="Spatafora J."/>
            <person name="Kasson M.T."/>
        </authorList>
    </citation>
    <scope>NUCLEOTIDE SEQUENCE</scope>
    <source>
        <strain evidence="9">NRRL A-21654</strain>
    </source>
</reference>
<dbReference type="InterPro" id="IPR034201">
    <property type="entry name" value="RNPS1_RRM"/>
</dbReference>
<keyword evidence="4" id="KW-0508">mRNA splicing</keyword>
<evidence type="ECO:0000313" key="10">
    <source>
        <dbReference type="Proteomes" id="UP000605846"/>
    </source>
</evidence>
<dbReference type="GO" id="GO:0005737">
    <property type="term" value="C:cytoplasm"/>
    <property type="evidence" value="ECO:0007669"/>
    <property type="project" value="TreeGrafter"/>
</dbReference>
<keyword evidence="5" id="KW-0539">Nucleus</keyword>
<dbReference type="SUPFAM" id="SSF54928">
    <property type="entry name" value="RNA-binding domain, RBD"/>
    <property type="match status" value="1"/>
</dbReference>
<dbReference type="PANTHER" id="PTHR15481">
    <property type="entry name" value="RIBONUCLEIC ACID BINDING PROTEIN S1"/>
    <property type="match status" value="1"/>
</dbReference>
<protein>
    <recommendedName>
        <fullName evidence="8">RRM domain-containing protein</fullName>
    </recommendedName>
</protein>
<dbReference type="InterPro" id="IPR000504">
    <property type="entry name" value="RRM_dom"/>
</dbReference>
<comment type="subcellular location">
    <subcellularLocation>
        <location evidence="1">Nucleus</location>
    </subcellularLocation>
</comment>
<keyword evidence="3 6" id="KW-0694">RNA-binding</keyword>
<dbReference type="PANTHER" id="PTHR15481:SF0">
    <property type="entry name" value="LD23870P-RELATED"/>
    <property type="match status" value="1"/>
</dbReference>
<evidence type="ECO:0000313" key="9">
    <source>
        <dbReference type="EMBL" id="KAF7727986.1"/>
    </source>
</evidence>
<keyword evidence="2" id="KW-0507">mRNA processing</keyword>
<feature type="compositionally biased region" description="Basic and acidic residues" evidence="7">
    <location>
        <begin position="1"/>
        <end position="11"/>
    </location>
</feature>
<evidence type="ECO:0000256" key="3">
    <source>
        <dbReference type="ARBA" id="ARBA00022884"/>
    </source>
</evidence>
<evidence type="ECO:0000256" key="7">
    <source>
        <dbReference type="SAM" id="MobiDB-lite"/>
    </source>
</evidence>
<dbReference type="Gene3D" id="3.30.70.330">
    <property type="match status" value="1"/>
</dbReference>
<dbReference type="Pfam" id="PF00076">
    <property type="entry name" value="RRM_1"/>
    <property type="match status" value="1"/>
</dbReference>
<evidence type="ECO:0000256" key="5">
    <source>
        <dbReference type="ARBA" id="ARBA00023242"/>
    </source>
</evidence>
<dbReference type="GO" id="GO:0003723">
    <property type="term" value="F:RNA binding"/>
    <property type="evidence" value="ECO:0007669"/>
    <property type="project" value="UniProtKB-UniRule"/>
</dbReference>
<feature type="compositionally biased region" description="Basic residues" evidence="7">
    <location>
        <begin position="13"/>
        <end position="29"/>
    </location>
</feature>
<feature type="compositionally biased region" description="Basic residues" evidence="7">
    <location>
        <begin position="48"/>
        <end position="67"/>
    </location>
</feature>
<feature type="domain" description="RRM" evidence="8">
    <location>
        <begin position="73"/>
        <end position="151"/>
    </location>
</feature>
<dbReference type="EMBL" id="JABAYA010000045">
    <property type="protein sequence ID" value="KAF7727986.1"/>
    <property type="molecule type" value="Genomic_DNA"/>
</dbReference>
<name>A0A8H7ES34_9FUNG</name>
<comment type="caution">
    <text evidence="9">The sequence shown here is derived from an EMBL/GenBank/DDBJ whole genome shotgun (WGS) entry which is preliminary data.</text>
</comment>
<proteinExistence type="predicted"/>
<evidence type="ECO:0000256" key="4">
    <source>
        <dbReference type="ARBA" id="ARBA00023187"/>
    </source>
</evidence>
<dbReference type="InterPro" id="IPR012677">
    <property type="entry name" value="Nucleotide-bd_a/b_plait_sf"/>
</dbReference>